<dbReference type="Proteomes" id="UP001595478">
    <property type="component" value="Unassembled WGS sequence"/>
</dbReference>
<evidence type="ECO:0000313" key="2">
    <source>
        <dbReference type="Proteomes" id="UP001595478"/>
    </source>
</evidence>
<proteinExistence type="predicted"/>
<dbReference type="Pfam" id="PF05212">
    <property type="entry name" value="DUF707"/>
    <property type="match status" value="1"/>
</dbReference>
<comment type="caution">
    <text evidence="1">The sequence shown here is derived from an EMBL/GenBank/DDBJ whole genome shotgun (WGS) entry which is preliminary data.</text>
</comment>
<sequence length="283" mass="33292">MTVLSKSLDKSNHPYLVFTSAGNKTALTSWVLGDKNFDLFCVYYAQGNEDNLASSSDYFVKHKGAKFPNLLWVYQHWPDILNRYDYILVIDDDLTLRAEDFNRHFAMHKAEKLWLSQLAFHRRGKVNHKINEAKPFSYMRYTNFVEVNSPLFERESLLMFLKEYDAEVVGIGVDYWYSSRLADKDTERNKIAIFDIIPCCNPRDQIAKGGVREIDTAVSFDDRMKSWDIKSQKLGIERNYQKIEYRAVRPQRFIATILPSLKVLFFKVLYHTYKKLTFSQPYP</sequence>
<reference evidence="2" key="1">
    <citation type="journal article" date="2019" name="Int. J. Syst. Evol. Microbiol.">
        <title>The Global Catalogue of Microorganisms (GCM) 10K type strain sequencing project: providing services to taxonomists for standard genome sequencing and annotation.</title>
        <authorList>
            <consortium name="The Broad Institute Genomics Platform"/>
            <consortium name="The Broad Institute Genome Sequencing Center for Infectious Disease"/>
            <person name="Wu L."/>
            <person name="Ma J."/>
        </authorList>
    </citation>
    <scope>NUCLEOTIDE SEQUENCE [LARGE SCALE GENOMIC DNA]</scope>
    <source>
        <strain evidence="2">KCTC 52473</strain>
    </source>
</reference>
<evidence type="ECO:0000313" key="1">
    <source>
        <dbReference type="EMBL" id="MFC3120827.1"/>
    </source>
</evidence>
<name>A0ABV7FKK1_9ALTE</name>
<gene>
    <name evidence="1" type="ORF">ACFOHL_04305</name>
</gene>
<dbReference type="InterPro" id="IPR007877">
    <property type="entry name" value="DUF707"/>
</dbReference>
<keyword evidence="2" id="KW-1185">Reference proteome</keyword>
<dbReference type="RefSeq" id="WP_376918970.1">
    <property type="nucleotide sequence ID" value="NZ_JBHRSW010000006.1"/>
</dbReference>
<accession>A0ABV7FKK1</accession>
<dbReference type="EMBL" id="JBHRSW010000006">
    <property type="protein sequence ID" value="MFC3120827.1"/>
    <property type="molecule type" value="Genomic_DNA"/>
</dbReference>
<protein>
    <submittedName>
        <fullName evidence="1">DUF707 domain-containing protein</fullName>
    </submittedName>
</protein>
<organism evidence="1 2">
    <name type="scientific">Agaribacter flavus</name>
    <dbReference type="NCBI Taxonomy" id="1902781"/>
    <lineage>
        <taxon>Bacteria</taxon>
        <taxon>Pseudomonadati</taxon>
        <taxon>Pseudomonadota</taxon>
        <taxon>Gammaproteobacteria</taxon>
        <taxon>Alteromonadales</taxon>
        <taxon>Alteromonadaceae</taxon>
        <taxon>Agaribacter</taxon>
    </lineage>
</organism>